<proteinExistence type="inferred from homology"/>
<dbReference type="SUPFAM" id="SSF51395">
    <property type="entry name" value="FMN-linked oxidoreductases"/>
    <property type="match status" value="1"/>
</dbReference>
<dbReference type="Gene3D" id="3.20.20.70">
    <property type="entry name" value="Aldolase class I"/>
    <property type="match status" value="1"/>
</dbReference>
<evidence type="ECO:0000259" key="3">
    <source>
        <dbReference type="Pfam" id="PF01645"/>
    </source>
</evidence>
<dbReference type="CDD" id="cd02808">
    <property type="entry name" value="GltS_FMN"/>
    <property type="match status" value="1"/>
</dbReference>
<dbReference type="Pfam" id="PF01645">
    <property type="entry name" value="Glu_synthase"/>
    <property type="match status" value="1"/>
</dbReference>
<dbReference type="InterPro" id="IPR024188">
    <property type="entry name" value="GltB"/>
</dbReference>
<protein>
    <submittedName>
        <fullName evidence="4">FMN-binding glutamate synthase family protein</fullName>
    </submittedName>
</protein>
<comment type="similarity">
    <text evidence="1 2">Belongs to the glutamate synthase family.</text>
</comment>
<accession>A0ABW8KWR8</accession>
<dbReference type="InterPro" id="IPR013785">
    <property type="entry name" value="Aldolase_TIM"/>
</dbReference>
<dbReference type="InterPro" id="IPR002932">
    <property type="entry name" value="Glu_synthdom"/>
</dbReference>
<comment type="caution">
    <text evidence="4">The sequence shown here is derived from an EMBL/GenBank/DDBJ whole genome shotgun (WGS) entry which is preliminary data.</text>
</comment>
<dbReference type="EMBL" id="JBJDOT010000005">
    <property type="protein sequence ID" value="MFK3863299.1"/>
    <property type="molecule type" value="Genomic_DNA"/>
</dbReference>
<dbReference type="Proteomes" id="UP001620262">
    <property type="component" value="Unassembled WGS sequence"/>
</dbReference>
<name>A0ABW8KWR8_9GAMM</name>
<evidence type="ECO:0000256" key="2">
    <source>
        <dbReference type="PIRNR" id="PIRNR006429"/>
    </source>
</evidence>
<gene>
    <name evidence="4" type="ORF">ACI2JU_05345</name>
</gene>
<dbReference type="PANTHER" id="PTHR43819">
    <property type="entry name" value="ARCHAEAL-TYPE GLUTAMATE SYNTHASE [NADPH]"/>
    <property type="match status" value="1"/>
</dbReference>
<evidence type="ECO:0000313" key="5">
    <source>
        <dbReference type="Proteomes" id="UP001620262"/>
    </source>
</evidence>
<feature type="domain" description="Glutamate synthase" evidence="3">
    <location>
        <begin position="96"/>
        <end position="416"/>
    </location>
</feature>
<sequence length="495" mass="53844">MRNYPVIAWVRHIFYDLRPFLRQYIVEDDLEGTPYSFAARNLIYNRAQGKSDTQPLGTERNVREDGYTWVCHSMAPSAKPDKKPRVTIGNEQSSQPYNASLLNISAMSFGALSGRAIEALNKGASIGGFYHDTGEGGLSKYHKKHGGDIVWELGTGYFGCRDKQGRFDPKQFADQAQIEQVKMTEIKLSQGAKPGHGGMLPGSKVTQEIANARQVPIHQDCLSPSGHSAFSTPIELLEFAQNMRQLSGNKPVGLKLCVGMPHEVMALGKAMLSTGIYPDFIVVDGAEGGTGAAPSELSDWVGMPLEDGLVMMQNMLVGTGLRKHIKLGASGKIYNGMGMAKHIALGADWCNAARAFMFSIGCVQARRCDKGTCPTGIATQDPQRQRSLDIDIQSERAARFHAKTLSALAEIVGSSGVIHPSELNPHQIITRVNAAQSKSIIDIHPLLPANSLLDAPKDTAYGDWWEAASPDTFKPIKDITQAMGKTLSAHNRGHY</sequence>
<evidence type="ECO:0000256" key="1">
    <source>
        <dbReference type="ARBA" id="ARBA00009716"/>
    </source>
</evidence>
<organism evidence="4 5">
    <name type="scientific">Pseudoalteromonas rhizosphaerae</name>
    <dbReference type="NCBI Taxonomy" id="2518973"/>
    <lineage>
        <taxon>Bacteria</taxon>
        <taxon>Pseudomonadati</taxon>
        <taxon>Pseudomonadota</taxon>
        <taxon>Gammaproteobacteria</taxon>
        <taxon>Alteromonadales</taxon>
        <taxon>Pseudoalteromonadaceae</taxon>
        <taxon>Pseudoalteromonas</taxon>
    </lineage>
</organism>
<keyword evidence="5" id="KW-1185">Reference proteome</keyword>
<dbReference type="PIRSF" id="PIRSF006429">
    <property type="entry name" value="GOGAT_lg_2"/>
    <property type="match status" value="1"/>
</dbReference>
<evidence type="ECO:0000313" key="4">
    <source>
        <dbReference type="EMBL" id="MFK3863299.1"/>
    </source>
</evidence>
<dbReference type="PANTHER" id="PTHR43819:SF1">
    <property type="entry name" value="ARCHAEAL-TYPE GLUTAMATE SYNTHASE [NADPH]"/>
    <property type="match status" value="1"/>
</dbReference>
<dbReference type="RefSeq" id="WP_404674905.1">
    <property type="nucleotide sequence ID" value="NZ_JBJDOT010000005.1"/>
</dbReference>
<reference evidence="4 5" key="1">
    <citation type="submission" date="2024-11" db="EMBL/GenBank/DDBJ databases">
        <title>The Natural Products Discovery Center: Release of the First 8490 Sequenced Strains for Exploring Actinobacteria Biosynthetic Diversity.</title>
        <authorList>
            <person name="Kalkreuter E."/>
            <person name="Kautsar S.A."/>
            <person name="Yang D."/>
            <person name="Bader C.D."/>
            <person name="Teijaro C.N."/>
            <person name="Fluegel L."/>
            <person name="Davis C.M."/>
            <person name="Simpson J.R."/>
            <person name="Lauterbach L."/>
            <person name="Steele A.D."/>
            <person name="Gui C."/>
            <person name="Meng S."/>
            <person name="Li G."/>
            <person name="Viehrig K."/>
            <person name="Ye F."/>
            <person name="Su P."/>
            <person name="Kiefer A.F."/>
            <person name="Nichols A."/>
            <person name="Cepeda A.J."/>
            <person name="Yan W."/>
            <person name="Fan B."/>
            <person name="Jiang Y."/>
            <person name="Adhikari A."/>
            <person name="Zheng C.-J."/>
            <person name="Schuster L."/>
            <person name="Cowan T.M."/>
            <person name="Smanski M.J."/>
            <person name="Chevrette M.G."/>
            <person name="De Carvalho L.P.S."/>
            <person name="Shen B."/>
        </authorList>
    </citation>
    <scope>NUCLEOTIDE SEQUENCE [LARGE SCALE GENOMIC DNA]</scope>
    <source>
        <strain evidence="4 5">NPDC078403</strain>
    </source>
</reference>